<feature type="domain" description="Protein kinase" evidence="5">
    <location>
        <begin position="13"/>
        <end position="295"/>
    </location>
</feature>
<dbReference type="PROSITE" id="PS00108">
    <property type="entry name" value="PROTEIN_KINASE_ST"/>
    <property type="match status" value="1"/>
</dbReference>
<keyword evidence="4" id="KW-0067">ATP-binding</keyword>
<protein>
    <recommendedName>
        <fullName evidence="5">Protein kinase domain-containing protein</fullName>
    </recommendedName>
</protein>
<dbReference type="AlphaFoldDB" id="A0A2G1W859"/>
<dbReference type="Gene3D" id="1.10.510.10">
    <property type="entry name" value="Transferase(Phosphotransferase) domain 1"/>
    <property type="match status" value="1"/>
</dbReference>
<organism evidence="6 7">
    <name type="scientific">Rhodopirellula bahusiensis</name>
    <dbReference type="NCBI Taxonomy" id="2014065"/>
    <lineage>
        <taxon>Bacteria</taxon>
        <taxon>Pseudomonadati</taxon>
        <taxon>Planctomycetota</taxon>
        <taxon>Planctomycetia</taxon>
        <taxon>Pirellulales</taxon>
        <taxon>Pirellulaceae</taxon>
        <taxon>Rhodopirellula</taxon>
    </lineage>
</organism>
<dbReference type="PANTHER" id="PTHR43289">
    <property type="entry name" value="MITOGEN-ACTIVATED PROTEIN KINASE KINASE KINASE 20-RELATED"/>
    <property type="match status" value="1"/>
</dbReference>
<dbReference type="Proteomes" id="UP000225740">
    <property type="component" value="Unassembled WGS sequence"/>
</dbReference>
<accession>A0A2G1W859</accession>
<sequence>MNHRPIRIRGAEYPVLERFRIGGRTYLAIEKLGSAGRQAFKVFDTSAKTLRVLHVLTNSPGVFERVRLLQRLTRGDNEILQIIECQSQDDRVWVVLPWVDGFNLRSVLTGIREHKKQRIAAPEAVRLAKGVAHALSHLHKRKQIIHGDIKPANLILTKRTSLVLIDYGNAWAIERTTSRSSGDGVSAVYAAPEFLRGESAVDFRADVFSLGVVLYELLTGKIPYDGHGGKLGLLPSTVQSGSRLVPASEISPERAHVANRIWLQIDRLLARSLAIEASKRFETTSEWLDAWNDALAEIHQAKRKSKQTNFAVRFLDWIESRFK</sequence>
<dbReference type="SMART" id="SM00220">
    <property type="entry name" value="S_TKc"/>
    <property type="match status" value="1"/>
</dbReference>
<dbReference type="SUPFAM" id="SSF56112">
    <property type="entry name" value="Protein kinase-like (PK-like)"/>
    <property type="match status" value="1"/>
</dbReference>
<dbReference type="GeneID" id="90608736"/>
<evidence type="ECO:0000313" key="6">
    <source>
        <dbReference type="EMBL" id="PHQ35010.1"/>
    </source>
</evidence>
<dbReference type="EMBL" id="NIZW01000008">
    <property type="protein sequence ID" value="PHQ35010.1"/>
    <property type="molecule type" value="Genomic_DNA"/>
</dbReference>
<proteinExistence type="predicted"/>
<gene>
    <name evidence="6" type="ORF">CEE69_11280</name>
</gene>
<evidence type="ECO:0000256" key="4">
    <source>
        <dbReference type="ARBA" id="ARBA00022840"/>
    </source>
</evidence>
<dbReference type="PANTHER" id="PTHR43289:SF6">
    <property type="entry name" value="SERINE_THREONINE-PROTEIN KINASE NEKL-3"/>
    <property type="match status" value="1"/>
</dbReference>
<dbReference type="GO" id="GO:0004674">
    <property type="term" value="F:protein serine/threonine kinase activity"/>
    <property type="evidence" value="ECO:0007669"/>
    <property type="project" value="TreeGrafter"/>
</dbReference>
<dbReference type="OrthoDB" id="240702at2"/>
<dbReference type="PROSITE" id="PS50011">
    <property type="entry name" value="PROTEIN_KINASE_DOM"/>
    <property type="match status" value="1"/>
</dbReference>
<keyword evidence="1" id="KW-0808">Transferase</keyword>
<reference evidence="6 7" key="1">
    <citation type="submission" date="2017-06" db="EMBL/GenBank/DDBJ databases">
        <title>Description of Rhodopirellula bahusiensis sp. nov.</title>
        <authorList>
            <person name="Kizina J."/>
            <person name="Harder J."/>
        </authorList>
    </citation>
    <scope>NUCLEOTIDE SEQUENCE [LARGE SCALE GENOMIC DNA]</scope>
    <source>
        <strain evidence="6 7">SWK21</strain>
    </source>
</reference>
<dbReference type="RefSeq" id="WP_099260785.1">
    <property type="nucleotide sequence ID" value="NZ_NIZW01000008.1"/>
</dbReference>
<dbReference type="CDD" id="cd14014">
    <property type="entry name" value="STKc_PknB_like"/>
    <property type="match status" value="1"/>
</dbReference>
<keyword evidence="2" id="KW-0547">Nucleotide-binding</keyword>
<evidence type="ECO:0000256" key="2">
    <source>
        <dbReference type="ARBA" id="ARBA00022741"/>
    </source>
</evidence>
<evidence type="ECO:0000256" key="1">
    <source>
        <dbReference type="ARBA" id="ARBA00022679"/>
    </source>
</evidence>
<evidence type="ECO:0000313" key="7">
    <source>
        <dbReference type="Proteomes" id="UP000225740"/>
    </source>
</evidence>
<comment type="caution">
    <text evidence="6">The sequence shown here is derived from an EMBL/GenBank/DDBJ whole genome shotgun (WGS) entry which is preliminary data.</text>
</comment>
<keyword evidence="3" id="KW-0418">Kinase</keyword>
<dbReference type="InterPro" id="IPR000719">
    <property type="entry name" value="Prot_kinase_dom"/>
</dbReference>
<name>A0A2G1W859_9BACT</name>
<keyword evidence="7" id="KW-1185">Reference proteome</keyword>
<dbReference type="InterPro" id="IPR008271">
    <property type="entry name" value="Ser/Thr_kinase_AS"/>
</dbReference>
<evidence type="ECO:0000256" key="3">
    <source>
        <dbReference type="ARBA" id="ARBA00022777"/>
    </source>
</evidence>
<dbReference type="InterPro" id="IPR011009">
    <property type="entry name" value="Kinase-like_dom_sf"/>
</dbReference>
<evidence type="ECO:0000259" key="5">
    <source>
        <dbReference type="PROSITE" id="PS50011"/>
    </source>
</evidence>
<dbReference type="GO" id="GO:0005524">
    <property type="term" value="F:ATP binding"/>
    <property type="evidence" value="ECO:0007669"/>
    <property type="project" value="UniProtKB-KW"/>
</dbReference>
<dbReference type="Pfam" id="PF00069">
    <property type="entry name" value="Pkinase"/>
    <property type="match status" value="1"/>
</dbReference>